<dbReference type="PANTHER" id="PTHR24020:SF20">
    <property type="entry name" value="PH DOMAIN-CONTAINING PROTEIN"/>
    <property type="match status" value="1"/>
</dbReference>
<dbReference type="SMART" id="SM00327">
    <property type="entry name" value="VWA"/>
    <property type="match status" value="1"/>
</dbReference>
<evidence type="ECO:0000313" key="2">
    <source>
        <dbReference type="EMBL" id="OEJ75478.1"/>
    </source>
</evidence>
<dbReference type="PROSITE" id="PS50234">
    <property type="entry name" value="VWFA"/>
    <property type="match status" value="1"/>
</dbReference>
<protein>
    <recommendedName>
        <fullName evidence="1">VWFA domain-containing protein</fullName>
    </recommendedName>
</protein>
<evidence type="ECO:0000259" key="1">
    <source>
        <dbReference type="PROSITE" id="PS50234"/>
    </source>
</evidence>
<sequence length="226" mass="25051">MTMLDTFKLDEAVEFAENPEPRCPCVLLLDTSGSMQGPALDALNQGLKSFKDDLIKDSLAARRVEVAIVTFNNDIRVEQDFVTADQFEPPLLKAQGMTYMGGAIQQALDLIQTRKAQYRANGVAYYRPWVFMITDGAPQGEPEDVVAKAAQRLREDENNKHVAFFAVGVENADMERLSEIVVRTPVKLKGLNFVEMFLWLSASMSAVSHSKIDDQVALPPPGWGTV</sequence>
<dbReference type="Gene3D" id="3.40.50.410">
    <property type="entry name" value="von Willebrand factor, type A domain"/>
    <property type="match status" value="1"/>
</dbReference>
<dbReference type="PIRSF" id="PIRSF020634">
    <property type="entry name" value="TerY_vWA"/>
    <property type="match status" value="1"/>
</dbReference>
<dbReference type="InterPro" id="IPR050525">
    <property type="entry name" value="ECM_Assembly_Org"/>
</dbReference>
<dbReference type="Pfam" id="PF00092">
    <property type="entry name" value="VWA"/>
    <property type="match status" value="1"/>
</dbReference>
<organism evidence="2">
    <name type="scientific">Desertifilum tharense IPPAS B-1220</name>
    <dbReference type="NCBI Taxonomy" id="1781255"/>
    <lineage>
        <taxon>Bacteria</taxon>
        <taxon>Bacillati</taxon>
        <taxon>Cyanobacteriota</taxon>
        <taxon>Cyanophyceae</taxon>
        <taxon>Desertifilales</taxon>
        <taxon>Desertifilaceae</taxon>
        <taxon>Desertifilum</taxon>
    </lineage>
</organism>
<comment type="caution">
    <text evidence="2">The sequence shown here is derived from an EMBL/GenBank/DDBJ whole genome shotgun (WGS) entry which is preliminary data.</text>
</comment>
<accession>A0A1E5QLH4</accession>
<dbReference type="InterPro" id="IPR011392">
    <property type="entry name" value="Tellurite-R_TerY"/>
</dbReference>
<gene>
    <name evidence="2" type="ORF">BH720_09550</name>
</gene>
<dbReference type="InterPro" id="IPR002035">
    <property type="entry name" value="VWF_A"/>
</dbReference>
<reference evidence="2" key="1">
    <citation type="submission" date="2016-09" db="EMBL/GenBank/DDBJ databases">
        <title>Draft genome of thermotolerant cyanobacterium Desertifilum sp. strain IPPAS B-1220.</title>
        <authorList>
            <person name="Sinetova M.A."/>
            <person name="Bolakhan K."/>
            <person name="Zayadan B.K."/>
            <person name="Mironov K.S."/>
            <person name="Ustinova V."/>
            <person name="Kupriyanova E.V."/>
            <person name="Sidorov R.A."/>
            <person name="Skrypnik A.N."/>
            <person name="Gogoleva N.E."/>
            <person name="Gogolev Y.V."/>
            <person name="Los D.A."/>
        </authorList>
    </citation>
    <scope>NUCLEOTIDE SEQUENCE [LARGE SCALE GENOMIC DNA]</scope>
    <source>
        <strain evidence="2">IPPAS B-1220</strain>
    </source>
</reference>
<name>A0A1E5QLH4_9CYAN</name>
<dbReference type="AlphaFoldDB" id="A0A1E5QLH4"/>
<dbReference type="InterPro" id="IPR036465">
    <property type="entry name" value="vWFA_dom_sf"/>
</dbReference>
<dbReference type="SUPFAM" id="SSF53300">
    <property type="entry name" value="vWA-like"/>
    <property type="match status" value="1"/>
</dbReference>
<dbReference type="EMBL" id="MJGC01000050">
    <property type="protein sequence ID" value="OEJ75478.1"/>
    <property type="molecule type" value="Genomic_DNA"/>
</dbReference>
<proteinExistence type="predicted"/>
<feature type="domain" description="VWFA" evidence="1">
    <location>
        <begin position="24"/>
        <end position="216"/>
    </location>
</feature>
<dbReference type="PANTHER" id="PTHR24020">
    <property type="entry name" value="COLLAGEN ALPHA"/>
    <property type="match status" value="1"/>
</dbReference>
<dbReference type="STRING" id="1781255.BH720_09550"/>